<dbReference type="GO" id="GO:0016787">
    <property type="term" value="F:hydrolase activity"/>
    <property type="evidence" value="ECO:0007669"/>
    <property type="project" value="UniProtKB-KW"/>
</dbReference>
<dbReference type="RefSeq" id="WP_012595509.1">
    <property type="nucleotide sequence ID" value="NC_011726.1"/>
</dbReference>
<keyword evidence="2" id="KW-1277">Toxin-antitoxin system</keyword>
<keyword evidence="7" id="KW-0346">Stress response</keyword>
<evidence type="ECO:0000256" key="3">
    <source>
        <dbReference type="ARBA" id="ARBA00022722"/>
    </source>
</evidence>
<dbReference type="AlphaFoldDB" id="B7K146"/>
<sequence length="79" mass="9066">MKLPRDLSSDDFIKKLSRLGYEVTRQTGSHIRLTTQENGEHNITIPAHNPVKIGTLNAILRDIAQHFSLSRDELLKRLF</sequence>
<dbReference type="KEGG" id="cyp:PCC8801_2213"/>
<reference evidence="9" key="1">
    <citation type="journal article" date="2011" name="MBio">
        <title>Novel metabolic attributes of the genus Cyanothece, comprising a group of unicellular nitrogen-fixing Cyanobacteria.</title>
        <authorList>
            <person name="Bandyopadhyay A."/>
            <person name="Elvitigala T."/>
            <person name="Welsh E."/>
            <person name="Stockel J."/>
            <person name="Liberton M."/>
            <person name="Min H."/>
            <person name="Sherman L.A."/>
            <person name="Pakrasi H.B."/>
        </authorList>
    </citation>
    <scope>NUCLEOTIDE SEQUENCE [LARGE SCALE GENOMIC DNA]</scope>
    <source>
        <strain evidence="9">PCC 8801</strain>
    </source>
</reference>
<proteinExistence type="inferred from homology"/>
<evidence type="ECO:0000256" key="4">
    <source>
        <dbReference type="ARBA" id="ARBA00022759"/>
    </source>
</evidence>
<dbReference type="Gene3D" id="3.30.920.30">
    <property type="entry name" value="Hypothetical protein"/>
    <property type="match status" value="1"/>
</dbReference>
<evidence type="ECO:0000313" key="8">
    <source>
        <dbReference type="EMBL" id="ACK66241.1"/>
    </source>
</evidence>
<gene>
    <name evidence="8" type="ordered locus">PCC8801_2213</name>
</gene>
<dbReference type="Pfam" id="PF07927">
    <property type="entry name" value="HicA_toxin"/>
    <property type="match status" value="1"/>
</dbReference>
<evidence type="ECO:0000256" key="5">
    <source>
        <dbReference type="ARBA" id="ARBA00022801"/>
    </source>
</evidence>
<dbReference type="eggNOG" id="COG1724">
    <property type="taxonomic scope" value="Bacteria"/>
</dbReference>
<keyword evidence="4" id="KW-0255">Endonuclease</keyword>
<organism evidence="8 9">
    <name type="scientific">Rippkaea orientalis (strain PCC 8801 / RF-1)</name>
    <name type="common">Cyanothece sp. (strain PCC 8801)</name>
    <dbReference type="NCBI Taxonomy" id="41431"/>
    <lineage>
        <taxon>Bacteria</taxon>
        <taxon>Bacillati</taxon>
        <taxon>Cyanobacteriota</taxon>
        <taxon>Cyanophyceae</taxon>
        <taxon>Oscillatoriophycideae</taxon>
        <taxon>Chroococcales</taxon>
        <taxon>Aphanothecaceae</taxon>
        <taxon>Rippkaea</taxon>
        <taxon>Rippkaea orientalis</taxon>
    </lineage>
</organism>
<dbReference type="OrthoDB" id="121656at2"/>
<dbReference type="Proteomes" id="UP000008204">
    <property type="component" value="Chromosome"/>
</dbReference>
<accession>B7K146</accession>
<dbReference type="InterPro" id="IPR038570">
    <property type="entry name" value="HicA_sf"/>
</dbReference>
<dbReference type="GO" id="GO:0003729">
    <property type="term" value="F:mRNA binding"/>
    <property type="evidence" value="ECO:0007669"/>
    <property type="project" value="InterPro"/>
</dbReference>
<keyword evidence="9" id="KW-1185">Reference proteome</keyword>
<evidence type="ECO:0000256" key="6">
    <source>
        <dbReference type="ARBA" id="ARBA00022884"/>
    </source>
</evidence>
<protein>
    <submittedName>
        <fullName evidence="8">YcfA family protein</fullName>
    </submittedName>
</protein>
<name>B7K146_RIPO1</name>
<dbReference type="HOGENOM" id="CLU_164851_6_2_3"/>
<dbReference type="GO" id="GO:0004519">
    <property type="term" value="F:endonuclease activity"/>
    <property type="evidence" value="ECO:0007669"/>
    <property type="project" value="UniProtKB-KW"/>
</dbReference>
<dbReference type="SUPFAM" id="SSF54786">
    <property type="entry name" value="YcfA/nrd intein domain"/>
    <property type="match status" value="1"/>
</dbReference>
<comment type="similarity">
    <text evidence="1">Belongs to the HicA mRNA interferase family.</text>
</comment>
<dbReference type="STRING" id="41431.PCC8801_2213"/>
<keyword evidence="3" id="KW-0540">Nuclease</keyword>
<evidence type="ECO:0000313" key="9">
    <source>
        <dbReference type="Proteomes" id="UP000008204"/>
    </source>
</evidence>
<dbReference type="EMBL" id="CP001287">
    <property type="protein sequence ID" value="ACK66241.1"/>
    <property type="molecule type" value="Genomic_DNA"/>
</dbReference>
<evidence type="ECO:0000256" key="2">
    <source>
        <dbReference type="ARBA" id="ARBA00022649"/>
    </source>
</evidence>
<dbReference type="InterPro" id="IPR012933">
    <property type="entry name" value="HicA_mRNA_interferase"/>
</dbReference>
<evidence type="ECO:0000256" key="7">
    <source>
        <dbReference type="ARBA" id="ARBA00023016"/>
    </source>
</evidence>
<evidence type="ECO:0000256" key="1">
    <source>
        <dbReference type="ARBA" id="ARBA00006620"/>
    </source>
</evidence>
<keyword evidence="5" id="KW-0378">Hydrolase</keyword>
<keyword evidence="6" id="KW-0694">RNA-binding</keyword>